<dbReference type="PROSITE" id="PS51733">
    <property type="entry name" value="BPL_LPL_CATALYTIC"/>
    <property type="match status" value="1"/>
</dbReference>
<dbReference type="InterPro" id="IPR004143">
    <property type="entry name" value="BPL_LPL_catalytic"/>
</dbReference>
<keyword evidence="9" id="KW-1185">Reference proteome</keyword>
<comment type="catalytic activity">
    <reaction evidence="6">
        <text>biotin + L-lysyl-[protein] + ATP = N(6)-biotinyl-L-lysyl-[protein] + AMP + diphosphate + H(+)</text>
        <dbReference type="Rhea" id="RHEA:11756"/>
        <dbReference type="Rhea" id="RHEA-COMP:9752"/>
        <dbReference type="Rhea" id="RHEA-COMP:10505"/>
        <dbReference type="ChEBI" id="CHEBI:15378"/>
        <dbReference type="ChEBI" id="CHEBI:29969"/>
        <dbReference type="ChEBI" id="CHEBI:30616"/>
        <dbReference type="ChEBI" id="CHEBI:33019"/>
        <dbReference type="ChEBI" id="CHEBI:57586"/>
        <dbReference type="ChEBI" id="CHEBI:83144"/>
        <dbReference type="ChEBI" id="CHEBI:456215"/>
        <dbReference type="EC" id="6.3.4.15"/>
    </reaction>
</comment>
<dbReference type="InterPro" id="IPR008988">
    <property type="entry name" value="Transcriptional_repressor_C"/>
</dbReference>
<evidence type="ECO:0000256" key="1">
    <source>
        <dbReference type="ARBA" id="ARBA00022598"/>
    </source>
</evidence>
<reference evidence="8 9" key="1">
    <citation type="submission" date="2024-03" db="EMBL/GenBank/DDBJ databases">
        <title>High-quality draft genome sequencing of Tistrella sp. BH-R2-4.</title>
        <authorList>
            <person name="Dong C."/>
        </authorList>
    </citation>
    <scope>NUCLEOTIDE SEQUENCE [LARGE SCALE GENOMIC DNA]</scope>
    <source>
        <strain evidence="8 9">BH-R2-4</strain>
    </source>
</reference>
<protein>
    <recommendedName>
        <fullName evidence="5">biotin--[biotin carboxyl-carrier protein] ligase</fullName>
        <ecNumber evidence="5">6.3.4.15</ecNumber>
    </recommendedName>
</protein>
<dbReference type="Pfam" id="PF02237">
    <property type="entry name" value="BPL_C"/>
    <property type="match status" value="1"/>
</dbReference>
<dbReference type="Proteomes" id="UP001413721">
    <property type="component" value="Unassembled WGS sequence"/>
</dbReference>
<sequence length="270" mass="27881">MTDGQGRVPDLPPAFNLVLRDEVDSTNILARQLIAEGAPDGTLVVAARQTTGRGRQGRVWQSPAGNLYMSLVLRPQSPPGHAAQLSLVVGLAMADAIAALLPQGSGAVPAVKWPNDVLLVRDGVAGKLAGILLESAEDQSGTHVIAGIGANVRVHPGPTDGVFPPAVLAECPGAHHLYPLDVVEAFAPAFAARRAVWARKGLGGLKADWLARAYGLGQMATVRYGATPVTGRLDGIDDDGTLLLAQEDGTIRRLAAGEVVFAKPPVTGGA</sequence>
<name>A0ABU9YHS6_9PROT</name>
<dbReference type="CDD" id="cd16442">
    <property type="entry name" value="BPL"/>
    <property type="match status" value="1"/>
</dbReference>
<evidence type="ECO:0000256" key="3">
    <source>
        <dbReference type="ARBA" id="ARBA00022840"/>
    </source>
</evidence>
<evidence type="ECO:0000256" key="4">
    <source>
        <dbReference type="ARBA" id="ARBA00023267"/>
    </source>
</evidence>
<keyword evidence="1 8" id="KW-0436">Ligase</keyword>
<dbReference type="InterPro" id="IPR003142">
    <property type="entry name" value="BPL_C"/>
</dbReference>
<feature type="domain" description="BPL/LPL catalytic" evidence="7">
    <location>
        <begin position="9"/>
        <end position="198"/>
    </location>
</feature>
<dbReference type="GO" id="GO:0004077">
    <property type="term" value="F:biotin--[biotin carboxyl-carrier protein] ligase activity"/>
    <property type="evidence" value="ECO:0007669"/>
    <property type="project" value="UniProtKB-EC"/>
</dbReference>
<dbReference type="SUPFAM" id="SSF55681">
    <property type="entry name" value="Class II aaRS and biotin synthetases"/>
    <property type="match status" value="1"/>
</dbReference>
<evidence type="ECO:0000313" key="8">
    <source>
        <dbReference type="EMBL" id="MEN2988266.1"/>
    </source>
</evidence>
<evidence type="ECO:0000256" key="5">
    <source>
        <dbReference type="ARBA" id="ARBA00024227"/>
    </source>
</evidence>
<accession>A0ABU9YHS6</accession>
<evidence type="ECO:0000259" key="7">
    <source>
        <dbReference type="PROSITE" id="PS51733"/>
    </source>
</evidence>
<evidence type="ECO:0000256" key="2">
    <source>
        <dbReference type="ARBA" id="ARBA00022741"/>
    </source>
</evidence>
<dbReference type="Pfam" id="PF03099">
    <property type="entry name" value="BPL_LplA_LipB"/>
    <property type="match status" value="1"/>
</dbReference>
<keyword evidence="3" id="KW-0067">ATP-binding</keyword>
<dbReference type="Gene3D" id="3.30.930.10">
    <property type="entry name" value="Bira Bifunctional Protein, Domain 2"/>
    <property type="match status" value="1"/>
</dbReference>
<dbReference type="RefSeq" id="WP_345934593.1">
    <property type="nucleotide sequence ID" value="NZ_JBBKTV010000008.1"/>
</dbReference>
<dbReference type="SUPFAM" id="SSF50037">
    <property type="entry name" value="C-terminal domain of transcriptional repressors"/>
    <property type="match status" value="1"/>
</dbReference>
<proteinExistence type="predicted"/>
<dbReference type="EMBL" id="JBBKTW010000003">
    <property type="protein sequence ID" value="MEN2988266.1"/>
    <property type="molecule type" value="Genomic_DNA"/>
</dbReference>
<evidence type="ECO:0000256" key="6">
    <source>
        <dbReference type="ARBA" id="ARBA00047846"/>
    </source>
</evidence>
<organism evidence="8 9">
    <name type="scientific">Tistrella arctica</name>
    <dbReference type="NCBI Taxonomy" id="3133430"/>
    <lineage>
        <taxon>Bacteria</taxon>
        <taxon>Pseudomonadati</taxon>
        <taxon>Pseudomonadota</taxon>
        <taxon>Alphaproteobacteria</taxon>
        <taxon>Geminicoccales</taxon>
        <taxon>Geminicoccaceae</taxon>
        <taxon>Tistrella</taxon>
    </lineage>
</organism>
<dbReference type="InterPro" id="IPR045864">
    <property type="entry name" value="aa-tRNA-synth_II/BPL/LPL"/>
</dbReference>
<dbReference type="NCBIfam" id="TIGR00121">
    <property type="entry name" value="birA_ligase"/>
    <property type="match status" value="1"/>
</dbReference>
<keyword evidence="2" id="KW-0547">Nucleotide-binding</keyword>
<keyword evidence="4" id="KW-0092">Biotin</keyword>
<gene>
    <name evidence="8" type="ORF">WG926_08120</name>
</gene>
<comment type="caution">
    <text evidence="8">The sequence shown here is derived from an EMBL/GenBank/DDBJ whole genome shotgun (WGS) entry which is preliminary data.</text>
</comment>
<dbReference type="InterPro" id="IPR004408">
    <property type="entry name" value="Biotin_CoA_COase_ligase"/>
</dbReference>
<dbReference type="PANTHER" id="PTHR12835">
    <property type="entry name" value="BIOTIN PROTEIN LIGASE"/>
    <property type="match status" value="1"/>
</dbReference>
<dbReference type="PANTHER" id="PTHR12835:SF5">
    <property type="entry name" value="BIOTIN--PROTEIN LIGASE"/>
    <property type="match status" value="1"/>
</dbReference>
<dbReference type="EC" id="6.3.4.15" evidence="5"/>
<dbReference type="Gene3D" id="2.30.30.100">
    <property type="match status" value="1"/>
</dbReference>
<evidence type="ECO:0000313" key="9">
    <source>
        <dbReference type="Proteomes" id="UP001413721"/>
    </source>
</evidence>